<keyword evidence="2" id="KW-0472">Membrane</keyword>
<accession>A0A081BX58</accession>
<organism evidence="3">
    <name type="scientific">Vecturithrix granuli</name>
    <dbReference type="NCBI Taxonomy" id="1499967"/>
    <lineage>
        <taxon>Bacteria</taxon>
        <taxon>Candidatus Moduliflexota</taxon>
        <taxon>Candidatus Vecturitrichia</taxon>
        <taxon>Candidatus Vecturitrichales</taxon>
        <taxon>Candidatus Vecturitrichaceae</taxon>
        <taxon>Candidatus Vecturithrix</taxon>
    </lineage>
</organism>
<dbReference type="HOGENOM" id="CLU_479559_0_0_0"/>
<evidence type="ECO:0000313" key="4">
    <source>
        <dbReference type="Proteomes" id="UP000030661"/>
    </source>
</evidence>
<feature type="region of interest" description="Disordered" evidence="1">
    <location>
        <begin position="455"/>
        <end position="485"/>
    </location>
</feature>
<feature type="compositionally biased region" description="Basic and acidic residues" evidence="1">
    <location>
        <begin position="256"/>
        <end position="273"/>
    </location>
</feature>
<reference evidence="3" key="1">
    <citation type="journal article" date="2015" name="PeerJ">
        <title>First genomic representation of candidate bacterial phylum KSB3 points to enhanced environmental sensing as a trigger of wastewater bulking.</title>
        <authorList>
            <person name="Sekiguchi Y."/>
            <person name="Ohashi A."/>
            <person name="Parks D.H."/>
            <person name="Yamauchi T."/>
            <person name="Tyson G.W."/>
            <person name="Hugenholtz P."/>
        </authorList>
    </citation>
    <scope>NUCLEOTIDE SEQUENCE [LARGE SCALE GENOMIC DNA]</scope>
</reference>
<keyword evidence="2" id="KW-0812">Transmembrane</keyword>
<dbReference type="Proteomes" id="UP000030661">
    <property type="component" value="Unassembled WGS sequence"/>
</dbReference>
<protein>
    <submittedName>
        <fullName evidence="3">Uncharacterized protein</fullName>
    </submittedName>
</protein>
<feature type="transmembrane region" description="Helical" evidence="2">
    <location>
        <begin position="12"/>
        <end position="38"/>
    </location>
</feature>
<feature type="compositionally biased region" description="Basic residues" evidence="1">
    <location>
        <begin position="306"/>
        <end position="316"/>
    </location>
</feature>
<evidence type="ECO:0000256" key="2">
    <source>
        <dbReference type="SAM" id="Phobius"/>
    </source>
</evidence>
<feature type="transmembrane region" description="Helical" evidence="2">
    <location>
        <begin position="44"/>
        <end position="64"/>
    </location>
</feature>
<dbReference type="AlphaFoldDB" id="A0A081BX58"/>
<dbReference type="EMBL" id="DF820465">
    <property type="protein sequence ID" value="GAK56913.1"/>
    <property type="molecule type" value="Genomic_DNA"/>
</dbReference>
<keyword evidence="2" id="KW-1133">Transmembrane helix</keyword>
<feature type="region of interest" description="Disordered" evidence="1">
    <location>
        <begin position="241"/>
        <end position="361"/>
    </location>
</feature>
<dbReference type="STRING" id="1499967.U27_03877"/>
<gene>
    <name evidence="3" type="ORF">U27_03877</name>
</gene>
<evidence type="ECO:0000313" key="3">
    <source>
        <dbReference type="EMBL" id="GAK56913.1"/>
    </source>
</evidence>
<feature type="compositionally biased region" description="Low complexity" evidence="1">
    <location>
        <begin position="456"/>
        <end position="478"/>
    </location>
</feature>
<feature type="transmembrane region" description="Helical" evidence="2">
    <location>
        <begin position="76"/>
        <end position="96"/>
    </location>
</feature>
<feature type="compositionally biased region" description="Low complexity" evidence="1">
    <location>
        <begin position="289"/>
        <end position="298"/>
    </location>
</feature>
<keyword evidence="4" id="KW-1185">Reference proteome</keyword>
<evidence type="ECO:0000256" key="1">
    <source>
        <dbReference type="SAM" id="MobiDB-lite"/>
    </source>
</evidence>
<feature type="transmembrane region" description="Helical" evidence="2">
    <location>
        <begin position="215"/>
        <end position="234"/>
    </location>
</feature>
<sequence>MAQKLKNVERCGFLAILVMLVTGTIFGSIGVILAHIGMKFYPDYYLVLIFPIVIGILLGIGFSLGARIGHCCRVNIIVFLIVFLFSVIAYGSFLFLNHYYDSLPERPQIVLDEVYPLKEDVQNFLAALPYVSDYIPSIQQAEGMEPRNHIGVQLMTFFTTTLPEQAFRQAPVVIGTIFDLALLAPIRDYLLFPGITRWNEDMKRLEFDEMAVRPWMVWSVEFFFLWLIAFLKTLKGSKKARENREERLKKRGAWSTEDKHLTPAEKKQKERGQKKSKIASQQAAFDMTPPQQKQAEPAVEPEPKKEKKKWFSFGRKKQAESEQEATIEPAQEEQKKTKEKKKGGWFGKKSVETEGETTTAEQAASMEFAAEQGPEQRYALILHQYETKRQNDLLWLVQQVSQVSEDRARKLLKVPSLLKRDVTPQEAQIAIEKFKQVQAQVKLITMEQLAEIQKKQQPSVQPVRPAPQQQPSVAAKSPESQPKEDMGERYALILRKIEPTQRKQVLELLSSLSNTPIAQLQQNLKTPALVLRDATKDEVTMIAQQFRMIQADVKMLTMAELQKLMTRK</sequence>
<name>A0A081BX58_VECG1</name>
<proteinExistence type="predicted"/>